<dbReference type="InterPro" id="IPR029058">
    <property type="entry name" value="AB_hydrolase_fold"/>
</dbReference>
<dbReference type="Pfam" id="PF00561">
    <property type="entry name" value="Abhydrolase_1"/>
    <property type="match status" value="1"/>
</dbReference>
<evidence type="ECO:0000259" key="5">
    <source>
        <dbReference type="Pfam" id="PF00561"/>
    </source>
</evidence>
<gene>
    <name evidence="6" type="ORF">CJ305_06845</name>
</gene>
<dbReference type="PANTHER" id="PTHR10794">
    <property type="entry name" value="ABHYDROLASE DOMAIN-CONTAINING PROTEIN"/>
    <property type="match status" value="1"/>
</dbReference>
<proteinExistence type="inferred from homology"/>
<evidence type="ECO:0000256" key="1">
    <source>
        <dbReference type="ARBA" id="ARBA00010884"/>
    </source>
</evidence>
<dbReference type="PROSITE" id="PS01133">
    <property type="entry name" value="UPF0017"/>
    <property type="match status" value="1"/>
</dbReference>
<dbReference type="InterPro" id="IPR000952">
    <property type="entry name" value="AB_hydrolase_4_CS"/>
</dbReference>
<dbReference type="AlphaFoldDB" id="A0A2G1VSE2"/>
<feature type="active site" description="Charge relay system" evidence="4">
    <location>
        <position position="143"/>
    </location>
</feature>
<dbReference type="EMBL" id="NQXA01000003">
    <property type="protein sequence ID" value="PHQ29688.1"/>
    <property type="molecule type" value="Genomic_DNA"/>
</dbReference>
<dbReference type="RefSeq" id="WP_099645529.1">
    <property type="nucleotide sequence ID" value="NZ_KZ319289.1"/>
</dbReference>
<dbReference type="PIRSF" id="PIRSF005211">
    <property type="entry name" value="Ab_hydro_YheT"/>
    <property type="match status" value="1"/>
</dbReference>
<dbReference type="SUPFAM" id="SSF53474">
    <property type="entry name" value="alpha/beta-Hydrolases"/>
    <property type="match status" value="1"/>
</dbReference>
<dbReference type="Proteomes" id="UP000229433">
    <property type="component" value="Unassembled WGS sequence"/>
</dbReference>
<evidence type="ECO:0000313" key="7">
    <source>
        <dbReference type="Proteomes" id="UP000229433"/>
    </source>
</evidence>
<reference evidence="6 7" key="1">
    <citation type="submission" date="2017-08" db="EMBL/GenBank/DDBJ databases">
        <title>The whole genome shortgun sequences of strain Leeuwenhoekiella nanhaiensis G18 from the South China Sea.</title>
        <authorList>
            <person name="Liu Q."/>
        </authorList>
    </citation>
    <scope>NUCLEOTIDE SEQUENCE [LARGE SCALE GENOMIC DNA]</scope>
    <source>
        <strain evidence="6 7">G18</strain>
    </source>
</reference>
<accession>A0A2G1VSE2</accession>
<dbReference type="PANTHER" id="PTHR10794:SF94">
    <property type="entry name" value="ESTERASE YHET-RELATED"/>
    <property type="match status" value="1"/>
</dbReference>
<feature type="active site" description="Charge relay system" evidence="4">
    <location>
        <position position="269"/>
    </location>
</feature>
<sequence length="322" mass="36578">MPVVKSTYKAPAPFKNAHFNTIFAAKIRTVTGLRYERERINLQDGDFLDIDWSFSQGESKAKQVVLLFHGLEGHAKRPYMAGTTKILNAHGFDCAAVNLRGCSGETNLHLRSYHSGATDDVADVVAFVESAKDYDQIFLCGFSLGGNLVLKYLGENRSRPESIRAGVAVSTPVDLYDSLEALQQKQNWVYRWSFLKGLRDKYRQKLGRYPEELSKQDYKNIKSLRLFDELYTAPANGFKDAMDYYTQSSSKQFLEDIKVPTLILNAKDDSFLNASCYPVEAAQNNSQLFLEMPKTGGHVGFMLFERHTYCEKRSLQFIQEHT</sequence>
<dbReference type="InterPro" id="IPR012020">
    <property type="entry name" value="ABHD4"/>
</dbReference>
<evidence type="ECO:0000256" key="3">
    <source>
        <dbReference type="ARBA" id="ARBA00022801"/>
    </source>
</evidence>
<feature type="domain" description="AB hydrolase-1" evidence="5">
    <location>
        <begin position="64"/>
        <end position="302"/>
    </location>
</feature>
<dbReference type="GO" id="GO:0034338">
    <property type="term" value="F:short-chain carboxylesterase activity"/>
    <property type="evidence" value="ECO:0007669"/>
    <property type="project" value="TreeGrafter"/>
</dbReference>
<comment type="caution">
    <text evidence="6">The sequence shown here is derived from an EMBL/GenBank/DDBJ whole genome shotgun (WGS) entry which is preliminary data.</text>
</comment>
<keyword evidence="7" id="KW-1185">Reference proteome</keyword>
<evidence type="ECO:0000256" key="4">
    <source>
        <dbReference type="PIRSR" id="PIRSR005211-1"/>
    </source>
</evidence>
<evidence type="ECO:0000256" key="2">
    <source>
        <dbReference type="ARBA" id="ARBA00022487"/>
    </source>
</evidence>
<keyword evidence="3 6" id="KW-0378">Hydrolase</keyword>
<dbReference type="InterPro" id="IPR050960">
    <property type="entry name" value="AB_hydrolase_4_sf"/>
</dbReference>
<feature type="active site" description="Charge relay system" evidence="4">
    <location>
        <position position="298"/>
    </location>
</feature>
<comment type="similarity">
    <text evidence="1">Belongs to the AB hydrolase superfamily. AB hydrolase 4 family.</text>
</comment>
<evidence type="ECO:0000313" key="6">
    <source>
        <dbReference type="EMBL" id="PHQ29688.1"/>
    </source>
</evidence>
<organism evidence="6 7">
    <name type="scientific">Leeuwenhoekiella nanhaiensis</name>
    <dbReference type="NCBI Taxonomy" id="1655491"/>
    <lineage>
        <taxon>Bacteria</taxon>
        <taxon>Pseudomonadati</taxon>
        <taxon>Bacteroidota</taxon>
        <taxon>Flavobacteriia</taxon>
        <taxon>Flavobacteriales</taxon>
        <taxon>Flavobacteriaceae</taxon>
        <taxon>Leeuwenhoekiella</taxon>
    </lineage>
</organism>
<dbReference type="OrthoDB" id="332676at2"/>
<name>A0A2G1VSE2_9FLAO</name>
<protein>
    <submittedName>
        <fullName evidence="6">Alpha/beta hydrolase</fullName>
    </submittedName>
</protein>
<keyword evidence="2" id="KW-0719">Serine esterase</keyword>
<dbReference type="InterPro" id="IPR000073">
    <property type="entry name" value="AB_hydrolase_1"/>
</dbReference>
<dbReference type="GO" id="GO:0047372">
    <property type="term" value="F:monoacylglycerol lipase activity"/>
    <property type="evidence" value="ECO:0007669"/>
    <property type="project" value="TreeGrafter"/>
</dbReference>
<dbReference type="Gene3D" id="3.40.50.1820">
    <property type="entry name" value="alpha/beta hydrolase"/>
    <property type="match status" value="1"/>
</dbReference>